<dbReference type="Bgee" id="ENSELUG00000000619">
    <property type="expression patterns" value="Expressed in head kidney and 14 other cell types or tissues"/>
</dbReference>
<dbReference type="InterPro" id="IPR007110">
    <property type="entry name" value="Ig-like_dom"/>
</dbReference>
<name>A0A6Q2XHC8_ESOLU</name>
<dbReference type="OMA" id="ASHLHNE"/>
<dbReference type="Ensembl" id="ENSELUT00000056075.2">
    <property type="protein sequence ID" value="ENSELUP00000052515.2"/>
    <property type="gene ID" value="ENSELUG00000000619.3"/>
</dbReference>
<dbReference type="SUPFAM" id="SSF48726">
    <property type="entry name" value="Immunoglobulin"/>
    <property type="match status" value="2"/>
</dbReference>
<proteinExistence type="predicted"/>
<dbReference type="InterPro" id="IPR003598">
    <property type="entry name" value="Ig_sub2"/>
</dbReference>
<dbReference type="SMART" id="SM00408">
    <property type="entry name" value="IGc2"/>
    <property type="match status" value="1"/>
</dbReference>
<reference evidence="2" key="4">
    <citation type="submission" date="2025-09" db="UniProtKB">
        <authorList>
            <consortium name="Ensembl"/>
        </authorList>
    </citation>
    <scope>IDENTIFICATION</scope>
</reference>
<feature type="domain" description="Ig-like" evidence="1">
    <location>
        <begin position="229"/>
        <end position="312"/>
    </location>
</feature>
<reference evidence="2" key="3">
    <citation type="submission" date="2025-08" db="UniProtKB">
        <authorList>
            <consortium name="Ensembl"/>
        </authorList>
    </citation>
    <scope>IDENTIFICATION</scope>
</reference>
<dbReference type="PROSITE" id="PS50835">
    <property type="entry name" value="IG_LIKE"/>
    <property type="match status" value="2"/>
</dbReference>
<dbReference type="PANTHER" id="PTHR46484:SF8">
    <property type="entry name" value="B-CELL RECEPTOR CD22-LIKE-RELATED"/>
    <property type="match status" value="1"/>
</dbReference>
<dbReference type="Gene3D" id="2.60.40.10">
    <property type="entry name" value="Immunoglobulins"/>
    <property type="match status" value="3"/>
</dbReference>
<sequence>FSMWTNYFDLILEWSAWMPSKIEALRGLCVVIPCSFTLSPQYESWLTASCKGIWMKRWSQVFDSSLTGTGFNEIPGNLTGNLEHKECTTVLNDLPYLNHYFYFRLECGSSLKFSFSESVRIVTKDDPSQPTLTPATVEVMEGTSVNLICSAAAPCPTLPPTLTWTPTLTGSMQDFPEPQNQVLTSVMNFTVSHVHHGEEITCTALYKQKPGMSEKSSQKSLTVTVFYSPKNTSVSVRPSFSVVQDSSVSLTCSSSANPYVLSYNWYRVIGEQVTQIGAGKSLTLDGKASDSGEYYCEALHALGMEKATVLVVQFACKCEYVHCLLYICLLVVLYLTTGELVKIGVPMFYRS</sequence>
<accession>A0A6Q2XHC8</accession>
<evidence type="ECO:0000313" key="2">
    <source>
        <dbReference type="Ensembl" id="ENSELUP00000052515.2"/>
    </source>
</evidence>
<dbReference type="Proteomes" id="UP000265140">
    <property type="component" value="Chromosome 20"/>
</dbReference>
<dbReference type="PRINTS" id="PR01474">
    <property type="entry name" value="VCAM1"/>
</dbReference>
<evidence type="ECO:0000313" key="3">
    <source>
        <dbReference type="Proteomes" id="UP000265140"/>
    </source>
</evidence>
<dbReference type="InterPro" id="IPR003989">
    <property type="entry name" value="VCAM-1"/>
</dbReference>
<dbReference type="InterPro" id="IPR013783">
    <property type="entry name" value="Ig-like_fold"/>
</dbReference>
<reference evidence="2" key="2">
    <citation type="submission" date="2020-02" db="EMBL/GenBank/DDBJ databases">
        <title>Esox lucius (northern pike) genome, fEsoLuc1, primary haplotype.</title>
        <authorList>
            <person name="Myers G."/>
            <person name="Karagic N."/>
            <person name="Meyer A."/>
            <person name="Pippel M."/>
            <person name="Reichard M."/>
            <person name="Winkler S."/>
            <person name="Tracey A."/>
            <person name="Sims Y."/>
            <person name="Howe K."/>
            <person name="Rhie A."/>
            <person name="Formenti G."/>
            <person name="Durbin R."/>
            <person name="Fedrigo O."/>
            <person name="Jarvis E.D."/>
        </authorList>
    </citation>
    <scope>NUCLEOTIDE SEQUENCE [LARGE SCALE GENOMIC DNA]</scope>
</reference>
<keyword evidence="3" id="KW-1185">Reference proteome</keyword>
<feature type="domain" description="Ig-like" evidence="1">
    <location>
        <begin position="130"/>
        <end position="222"/>
    </location>
</feature>
<evidence type="ECO:0000259" key="1">
    <source>
        <dbReference type="PROSITE" id="PS50835"/>
    </source>
</evidence>
<protein>
    <recommendedName>
        <fullName evidence="1">Ig-like domain-containing protein</fullName>
    </recommendedName>
</protein>
<dbReference type="SMART" id="SM00409">
    <property type="entry name" value="IG"/>
    <property type="match status" value="2"/>
</dbReference>
<dbReference type="InterPro" id="IPR036179">
    <property type="entry name" value="Ig-like_dom_sf"/>
</dbReference>
<dbReference type="GeneTree" id="ENSGT01150000286924"/>
<gene>
    <name evidence="2" type="primary">CD22</name>
</gene>
<reference evidence="3" key="1">
    <citation type="journal article" date="2014" name="PLoS ONE">
        <title>The genome and linkage map of the northern pike (Esox lucius): conserved synteny revealed between the salmonid sister group and the Neoteleostei.</title>
        <authorList>
            <person name="Rondeau E.B."/>
            <person name="Minkley D.R."/>
            <person name="Leong J.S."/>
            <person name="Messmer A.M."/>
            <person name="Jantzen J.R."/>
            <person name="von Schalburg K.R."/>
            <person name="Lemon C."/>
            <person name="Bird N.H."/>
            <person name="Koop B.F."/>
        </authorList>
    </citation>
    <scope>NUCLEOTIDE SEQUENCE</scope>
</reference>
<dbReference type="GO" id="GO:0098609">
    <property type="term" value="P:cell-cell adhesion"/>
    <property type="evidence" value="ECO:0007669"/>
    <property type="project" value="InterPro"/>
</dbReference>
<dbReference type="Pfam" id="PF13927">
    <property type="entry name" value="Ig_3"/>
    <property type="match status" value="1"/>
</dbReference>
<dbReference type="InterPro" id="IPR003599">
    <property type="entry name" value="Ig_sub"/>
</dbReference>
<organism evidence="2 3">
    <name type="scientific">Esox lucius</name>
    <name type="common">Northern pike</name>
    <dbReference type="NCBI Taxonomy" id="8010"/>
    <lineage>
        <taxon>Eukaryota</taxon>
        <taxon>Metazoa</taxon>
        <taxon>Chordata</taxon>
        <taxon>Craniata</taxon>
        <taxon>Vertebrata</taxon>
        <taxon>Euteleostomi</taxon>
        <taxon>Actinopterygii</taxon>
        <taxon>Neopterygii</taxon>
        <taxon>Teleostei</taxon>
        <taxon>Protacanthopterygii</taxon>
        <taxon>Esociformes</taxon>
        <taxon>Esocidae</taxon>
        <taxon>Esox</taxon>
    </lineage>
</organism>
<dbReference type="PANTHER" id="PTHR46484">
    <property type="entry name" value="SI:CH211-171H4.5-RELATED"/>
    <property type="match status" value="1"/>
</dbReference>
<dbReference type="AlphaFoldDB" id="A0A6Q2XHC8"/>
<dbReference type="GO" id="GO:0016020">
    <property type="term" value="C:membrane"/>
    <property type="evidence" value="ECO:0007669"/>
    <property type="project" value="InterPro"/>
</dbReference>